<dbReference type="InterPro" id="IPR043502">
    <property type="entry name" value="DNA/RNA_pol_sf"/>
</dbReference>
<dbReference type="FunFam" id="3.10.20.370:FF:000001">
    <property type="entry name" value="Retrovirus-related Pol polyprotein from transposon 17.6-like protein"/>
    <property type="match status" value="1"/>
</dbReference>
<dbReference type="CDD" id="cd01647">
    <property type="entry name" value="RT_LTR"/>
    <property type="match status" value="1"/>
</dbReference>
<keyword evidence="8" id="KW-1185">Reference proteome</keyword>
<evidence type="ECO:0000256" key="3">
    <source>
        <dbReference type="ARBA" id="ARBA00022759"/>
    </source>
</evidence>
<keyword evidence="2" id="KW-0540">Nuclease</keyword>
<dbReference type="InterPro" id="IPR000477">
    <property type="entry name" value="RT_dom"/>
</dbReference>
<dbReference type="GO" id="GO:0042575">
    <property type="term" value="C:DNA polymerase complex"/>
    <property type="evidence" value="ECO:0007669"/>
    <property type="project" value="UniProtKB-ARBA"/>
</dbReference>
<organism evidence="8 9">
    <name type="scientific">Trichuris muris</name>
    <name type="common">Mouse whipworm</name>
    <dbReference type="NCBI Taxonomy" id="70415"/>
    <lineage>
        <taxon>Eukaryota</taxon>
        <taxon>Metazoa</taxon>
        <taxon>Ecdysozoa</taxon>
        <taxon>Nematoda</taxon>
        <taxon>Enoplea</taxon>
        <taxon>Dorylaimia</taxon>
        <taxon>Trichinellida</taxon>
        <taxon>Trichuridae</taxon>
        <taxon>Trichuris</taxon>
    </lineage>
</organism>
<dbReference type="PROSITE" id="PS50878">
    <property type="entry name" value="RT_POL"/>
    <property type="match status" value="1"/>
</dbReference>
<feature type="domain" description="Reverse transcriptase" evidence="6">
    <location>
        <begin position="463"/>
        <end position="641"/>
    </location>
</feature>
<dbReference type="Pfam" id="PF00078">
    <property type="entry name" value="RVT_1"/>
    <property type="match status" value="1"/>
</dbReference>
<dbReference type="GO" id="GO:0004519">
    <property type="term" value="F:endonuclease activity"/>
    <property type="evidence" value="ECO:0007669"/>
    <property type="project" value="UniProtKB-KW"/>
</dbReference>
<dbReference type="SUPFAM" id="SSF53098">
    <property type="entry name" value="Ribonuclease H-like"/>
    <property type="match status" value="1"/>
</dbReference>
<feature type="region of interest" description="Disordered" evidence="5">
    <location>
        <begin position="1244"/>
        <end position="1282"/>
    </location>
</feature>
<keyword evidence="3" id="KW-0255">Endonuclease</keyword>
<dbReference type="PANTHER" id="PTHR37984:SF12">
    <property type="entry name" value="RIBONUCLEASE H"/>
    <property type="match status" value="1"/>
</dbReference>
<feature type="region of interest" description="Disordered" evidence="5">
    <location>
        <begin position="192"/>
        <end position="214"/>
    </location>
</feature>
<dbReference type="Gene3D" id="3.10.10.10">
    <property type="entry name" value="HIV Type 1 Reverse Transcriptase, subunit A, domain 1"/>
    <property type="match status" value="1"/>
</dbReference>
<dbReference type="EC" id="2.7.7.49" evidence="1"/>
<dbReference type="InterPro" id="IPR050951">
    <property type="entry name" value="Retrovirus_Pol_polyprotein"/>
</dbReference>
<dbReference type="PANTHER" id="PTHR37984">
    <property type="entry name" value="PROTEIN CBG26694"/>
    <property type="match status" value="1"/>
</dbReference>
<accession>A0A5S6Q1B4</accession>
<sequence length="1294" mass="144823">MATIGNISAFDVSKPTSWDVYVEQIEFFCRANSITEPDMKTATLLTVMGSSAYKILRSLISPESPGTKTFEELTEVLRQHFMPQTSLIYKRFLFHKRFQLKDESIAAYVTELRRLAEDCEFGSTLTERLRDQLVCGLRDDGIQGRLLSETSLTYDDAVKRAQAGEAAATQVKELQAQKPSTDALAANQLRHTKSAKKVHTKNPSSTPRNPCASCGGSHSRQDCKFRNAVCNFCHKKGHIAKACRSRSSLSKSGNKKKACSSSGQLAAHMVDETSDEAYAPNFVNSVGQTKPAKVHIEVQIQGRPCTMEVDSGSDFSVISMKTYSNLWPVRGPVIQPFTSRIRDYQKNPIQLKGYCEVKVAYKCYEEKLRLLVAKGDRASLLGLEWFTPLGLSIQGVHQTHSEDSIQALLEEFADVFKEDLGTYKGPKVTLPIDPKVPPIRLKARNVPLAIRPRIESEIQRLLREKVLEPISNPKWSTPVVPVIKPNGAIRLCGDYKTTINTALQDHPYPVPSVNHLLSNLSGGGYYAKIDMAQAYLQLPVDDASAEAQTIITHMGAFKVNRLQFGVCIAPGIFQQVMDDVLKDIPGTTPYFDDVLIRGTTLSELTDRLRVVLKTLRNVGLHARKEKCLFGVTSVDFLGYRIDASGIHPSKSKMEAIHNAPVPQNKKELQTFLGLLNFYNSFLKDKATVAEPLHRLLDKGAAWRWTKRHEQSFKAAKRLLTSESVLVPIDTSLPTILTCDASPFGVGAVLSQVQENGKEATVAFASRTLTQAERNYAQIDREALALISGVKKFHHFLYGRPFTLVTDHKPLLDLFSPSKGTPDIISPRMLRWSILLNAYSYKLIHKPGVRLGNADALSRLSHNDSRAYTPSPPEVLFIEELAAPALTAAEIAQFTQRDPELSRVLNWVWKGWPTKSEAGFQAYFMKRNELTVHKKCLLWGNRVVIPKEGQQRVLDELHLTHPGVVRMKALARSYVWWPNIDSDIERYVGTCTVCQEHQHAPPRASIHPWEVPRNPWSRLHVDFAGPFQGERFLVVVDAYSKWLEVKRMTSTTAANTIKVLRELFATHGLPDSIVSDNGPQFTSDEFQRFCKDNLITPIRVSPYHASSNGQAERMVQTTKDSLAKMLHGSWDKRLARFLLASHVTPSTTTGLSPAELFMGRKLKICLDRLHPDYVVERQLKQDAHLPTHVRDRGFYADEPVYIRNYETACPWTPAVISRPTGPVSYEAKTPDGRTVKRHADQIQKRISDATSTDVPPATPTMTQSSGDSVSSAEPIVTPRPKRTLSRPAYLKDYVC</sequence>
<evidence type="ECO:0000259" key="7">
    <source>
        <dbReference type="PROSITE" id="PS50994"/>
    </source>
</evidence>
<dbReference type="Gene3D" id="3.30.70.270">
    <property type="match status" value="2"/>
</dbReference>
<dbReference type="FunFam" id="1.10.340.70:FF:000003">
    <property type="entry name" value="Protein CBG25708"/>
    <property type="match status" value="1"/>
</dbReference>
<dbReference type="InterPro" id="IPR041588">
    <property type="entry name" value="Integrase_H2C2"/>
</dbReference>
<dbReference type="InterPro" id="IPR041577">
    <property type="entry name" value="RT_RNaseH_2"/>
</dbReference>
<feature type="domain" description="Integrase catalytic" evidence="7">
    <location>
        <begin position="1010"/>
        <end position="1160"/>
    </location>
</feature>
<dbReference type="Gene3D" id="3.10.20.370">
    <property type="match status" value="1"/>
</dbReference>
<dbReference type="WBParaSite" id="TMUE_0000001008.1">
    <property type="protein sequence ID" value="TMUE_0000001008.1"/>
    <property type="gene ID" value="WBGene00296925"/>
</dbReference>
<evidence type="ECO:0000313" key="9">
    <source>
        <dbReference type="WBParaSite" id="TMUE_0000001008.1"/>
    </source>
</evidence>
<dbReference type="GO" id="GO:0003676">
    <property type="term" value="F:nucleic acid binding"/>
    <property type="evidence" value="ECO:0007669"/>
    <property type="project" value="InterPro"/>
</dbReference>
<dbReference type="PROSITE" id="PS50994">
    <property type="entry name" value="INTEGRASE"/>
    <property type="match status" value="1"/>
</dbReference>
<dbReference type="STRING" id="70415.A0A5S6Q1B4"/>
<dbReference type="FunFam" id="3.30.420.10:FF:000063">
    <property type="entry name" value="Retrovirus-related Pol polyprotein from transposon 297-like Protein"/>
    <property type="match status" value="1"/>
</dbReference>
<protein>
    <recommendedName>
        <fullName evidence="1">RNA-directed DNA polymerase</fullName>
        <ecNumber evidence="1">2.7.7.49</ecNumber>
    </recommendedName>
</protein>
<dbReference type="Gene3D" id="1.10.340.70">
    <property type="match status" value="1"/>
</dbReference>
<name>A0A5S6Q1B4_TRIMR</name>
<dbReference type="SUPFAM" id="SSF56672">
    <property type="entry name" value="DNA/RNA polymerases"/>
    <property type="match status" value="1"/>
</dbReference>
<dbReference type="Gene3D" id="2.40.70.10">
    <property type="entry name" value="Acid Proteases"/>
    <property type="match status" value="1"/>
</dbReference>
<feature type="compositionally biased region" description="Polar residues" evidence="5">
    <location>
        <begin position="1247"/>
        <end position="1270"/>
    </location>
</feature>
<dbReference type="InterPro" id="IPR043128">
    <property type="entry name" value="Rev_trsase/Diguanyl_cyclase"/>
</dbReference>
<dbReference type="SUPFAM" id="SSF50630">
    <property type="entry name" value="Acid proteases"/>
    <property type="match status" value="1"/>
</dbReference>
<evidence type="ECO:0000256" key="2">
    <source>
        <dbReference type="ARBA" id="ARBA00022722"/>
    </source>
</evidence>
<evidence type="ECO:0000313" key="8">
    <source>
        <dbReference type="Proteomes" id="UP000046395"/>
    </source>
</evidence>
<reference evidence="9" key="1">
    <citation type="submission" date="2019-12" db="UniProtKB">
        <authorList>
            <consortium name="WormBaseParasite"/>
        </authorList>
    </citation>
    <scope>IDENTIFICATION</scope>
</reference>
<dbReference type="Pfam" id="PF17921">
    <property type="entry name" value="Integrase_H2C2"/>
    <property type="match status" value="1"/>
</dbReference>
<keyword evidence="4" id="KW-0808">Transferase</keyword>
<dbReference type="GO" id="GO:0003964">
    <property type="term" value="F:RNA-directed DNA polymerase activity"/>
    <property type="evidence" value="ECO:0007669"/>
    <property type="project" value="UniProtKB-KW"/>
</dbReference>
<keyword evidence="4" id="KW-0695">RNA-directed DNA polymerase</keyword>
<dbReference type="Gene3D" id="3.30.420.10">
    <property type="entry name" value="Ribonuclease H-like superfamily/Ribonuclease H"/>
    <property type="match status" value="1"/>
</dbReference>
<dbReference type="CDD" id="cd09274">
    <property type="entry name" value="RNase_HI_RT_Ty3"/>
    <property type="match status" value="1"/>
</dbReference>
<evidence type="ECO:0000256" key="5">
    <source>
        <dbReference type="SAM" id="MobiDB-lite"/>
    </source>
</evidence>
<dbReference type="Proteomes" id="UP000046395">
    <property type="component" value="Unassembled WGS sequence"/>
</dbReference>
<dbReference type="InterPro" id="IPR001584">
    <property type="entry name" value="Integrase_cat-core"/>
</dbReference>
<dbReference type="Pfam" id="PF17919">
    <property type="entry name" value="RT_RNaseH_2"/>
    <property type="match status" value="1"/>
</dbReference>
<keyword evidence="4" id="KW-0548">Nucleotidyltransferase</keyword>
<evidence type="ECO:0000256" key="4">
    <source>
        <dbReference type="ARBA" id="ARBA00022918"/>
    </source>
</evidence>
<evidence type="ECO:0000256" key="1">
    <source>
        <dbReference type="ARBA" id="ARBA00012493"/>
    </source>
</evidence>
<dbReference type="InterPro" id="IPR036397">
    <property type="entry name" value="RNaseH_sf"/>
</dbReference>
<dbReference type="InterPro" id="IPR012337">
    <property type="entry name" value="RNaseH-like_sf"/>
</dbReference>
<dbReference type="InterPro" id="IPR021109">
    <property type="entry name" value="Peptidase_aspartic_dom_sf"/>
</dbReference>
<proteinExistence type="predicted"/>
<dbReference type="GO" id="GO:0015074">
    <property type="term" value="P:DNA integration"/>
    <property type="evidence" value="ECO:0007669"/>
    <property type="project" value="InterPro"/>
</dbReference>
<evidence type="ECO:0000259" key="6">
    <source>
        <dbReference type="PROSITE" id="PS50878"/>
    </source>
</evidence>
<dbReference type="FunFam" id="3.30.70.270:FF:000026">
    <property type="entry name" value="Transposon Ty3-G Gag-Pol polyprotein"/>
    <property type="match status" value="1"/>
</dbReference>
<keyword evidence="3" id="KW-0378">Hydrolase</keyword>
<dbReference type="Pfam" id="PF00665">
    <property type="entry name" value="rve"/>
    <property type="match status" value="1"/>
</dbReference>